<sequence length="61" mass="6959">EHLSCAFTFFLHGESNVCTSVEINQHQPIYHLTEEHLALAQQASSPFQESLINDWVNTVVF</sequence>
<dbReference type="EMBL" id="JAHRIQ010088294">
    <property type="protein sequence ID" value="MEQ2250073.1"/>
    <property type="molecule type" value="Genomic_DNA"/>
</dbReference>
<keyword evidence="5" id="KW-0804">Transcription</keyword>
<evidence type="ECO:0000256" key="3">
    <source>
        <dbReference type="ARBA" id="ARBA00022491"/>
    </source>
</evidence>
<dbReference type="Proteomes" id="UP001482620">
    <property type="component" value="Unassembled WGS sequence"/>
</dbReference>
<dbReference type="PANTHER" id="PTHR48249:SF4">
    <property type="entry name" value="MEDIATOR OF RNA POLYMERASE II TRANSCRIPTION SUBUNIT 13"/>
    <property type="match status" value="1"/>
</dbReference>
<keyword evidence="6" id="KW-0539">Nucleus</keyword>
<reference evidence="7 8" key="1">
    <citation type="submission" date="2021-06" db="EMBL/GenBank/DDBJ databases">
        <authorList>
            <person name="Palmer J.M."/>
        </authorList>
    </citation>
    <scope>NUCLEOTIDE SEQUENCE [LARGE SCALE GENOMIC DNA]</scope>
    <source>
        <strain evidence="8">if_2019</strain>
        <tissue evidence="7">Muscle</tissue>
    </source>
</reference>
<keyword evidence="4" id="KW-0805">Transcription regulation</keyword>
<comment type="subcellular location">
    <subcellularLocation>
        <location evidence="1">Nucleus</location>
    </subcellularLocation>
</comment>
<evidence type="ECO:0000256" key="5">
    <source>
        <dbReference type="ARBA" id="ARBA00023163"/>
    </source>
</evidence>
<protein>
    <submittedName>
        <fullName evidence="7">Mediator complex subunit Srb9</fullName>
    </submittedName>
</protein>
<name>A0ABV0V0Y2_9TELE</name>
<feature type="non-terminal residue" evidence="7">
    <location>
        <position position="1"/>
    </location>
</feature>
<keyword evidence="3" id="KW-0678">Repressor</keyword>
<evidence type="ECO:0000313" key="8">
    <source>
        <dbReference type="Proteomes" id="UP001482620"/>
    </source>
</evidence>
<proteinExistence type="inferred from homology"/>
<comment type="similarity">
    <text evidence="2">Belongs to the Mediator complex subunit 13 family.</text>
</comment>
<evidence type="ECO:0000256" key="2">
    <source>
        <dbReference type="ARBA" id="ARBA00009354"/>
    </source>
</evidence>
<evidence type="ECO:0000256" key="4">
    <source>
        <dbReference type="ARBA" id="ARBA00023015"/>
    </source>
</evidence>
<accession>A0ABV0V0Y2</accession>
<keyword evidence="8" id="KW-1185">Reference proteome</keyword>
<dbReference type="PANTHER" id="PTHR48249">
    <property type="entry name" value="MEDIATOR OF RNA POLYMERASE II TRANSCRIPTION SUBUNIT 13"/>
    <property type="match status" value="1"/>
</dbReference>
<organism evidence="7 8">
    <name type="scientific">Ilyodon furcidens</name>
    <name type="common">goldbreast splitfin</name>
    <dbReference type="NCBI Taxonomy" id="33524"/>
    <lineage>
        <taxon>Eukaryota</taxon>
        <taxon>Metazoa</taxon>
        <taxon>Chordata</taxon>
        <taxon>Craniata</taxon>
        <taxon>Vertebrata</taxon>
        <taxon>Euteleostomi</taxon>
        <taxon>Actinopterygii</taxon>
        <taxon>Neopterygii</taxon>
        <taxon>Teleostei</taxon>
        <taxon>Neoteleostei</taxon>
        <taxon>Acanthomorphata</taxon>
        <taxon>Ovalentaria</taxon>
        <taxon>Atherinomorphae</taxon>
        <taxon>Cyprinodontiformes</taxon>
        <taxon>Goodeidae</taxon>
        <taxon>Ilyodon</taxon>
    </lineage>
</organism>
<dbReference type="InterPro" id="IPR051139">
    <property type="entry name" value="Mediator_complx_sub13"/>
</dbReference>
<evidence type="ECO:0000313" key="7">
    <source>
        <dbReference type="EMBL" id="MEQ2250073.1"/>
    </source>
</evidence>
<evidence type="ECO:0000256" key="6">
    <source>
        <dbReference type="ARBA" id="ARBA00023242"/>
    </source>
</evidence>
<comment type="caution">
    <text evidence="7">The sequence shown here is derived from an EMBL/GenBank/DDBJ whole genome shotgun (WGS) entry which is preliminary data.</text>
</comment>
<gene>
    <name evidence="7" type="primary">MED13_3</name>
    <name evidence="7" type="ORF">ILYODFUR_036155</name>
</gene>
<evidence type="ECO:0000256" key="1">
    <source>
        <dbReference type="ARBA" id="ARBA00004123"/>
    </source>
</evidence>